<protein>
    <recommendedName>
        <fullName evidence="1">GH64 domain-containing protein</fullName>
    </recommendedName>
</protein>
<dbReference type="Gene3D" id="2.60.110.10">
    <property type="entry name" value="Thaumatin"/>
    <property type="match status" value="1"/>
</dbReference>
<dbReference type="PROSITE" id="PS52006">
    <property type="entry name" value="GH64"/>
    <property type="match status" value="1"/>
</dbReference>
<dbReference type="CDD" id="cd09220">
    <property type="entry name" value="GH64-GluB-like"/>
    <property type="match status" value="1"/>
</dbReference>
<evidence type="ECO:0000313" key="3">
    <source>
        <dbReference type="Proteomes" id="UP000664169"/>
    </source>
</evidence>
<dbReference type="AlphaFoldDB" id="A0A8H3FDK6"/>
<dbReference type="Gene3D" id="3.30.920.50">
    <property type="entry name" value="Beta-1,3-glucanase, C-terminal domain"/>
    <property type="match status" value="1"/>
</dbReference>
<sequence>MTPPTLQIELRNHTRSSKVFAYITGRDLTNDNAWFLLSSDGQTAYHPTSPATILQPLTQDCSISLEKDSSRTVTIPRIAGGRIWFSIDVPLVFLLNPGPTLVEPSVTNPSDPNYNTTWHFCEFTFNEAQLFANISYVDFVCLPIALMVRNARGECLRVEGHGSDGLEKVAEGLERQHASDGAGWDELVVRQQQGKKVLRVLSPNNAIVLKPELLSGYWDAYINEVWEKYRDQSLTVNTQAAAGQVEGRVVQDHLEFAAGRFAKPSARDVFGCSSGPFTPAGGPDVLAIIPRLAAAVNRSTLHSHDFQPNGDAVGAYYGHEVTNHYARVVHEVNLDGRGYAFPYDDVVPDGGRDVAGTLFDGEPVLFTVTVGGGGGRD</sequence>
<feature type="domain" description="GH64" evidence="1">
    <location>
        <begin position="1"/>
        <end position="372"/>
    </location>
</feature>
<comment type="caution">
    <text evidence="2">The sequence shown here is derived from an EMBL/GenBank/DDBJ whole genome shotgun (WGS) entry which is preliminary data.</text>
</comment>
<dbReference type="PANTHER" id="PTHR38165:SF1">
    <property type="entry name" value="GLUCANASE B"/>
    <property type="match status" value="1"/>
</dbReference>
<evidence type="ECO:0000313" key="2">
    <source>
        <dbReference type="EMBL" id="CAF9920068.1"/>
    </source>
</evidence>
<gene>
    <name evidence="2" type="ORF">GOMPHAMPRED_001969</name>
</gene>
<proteinExistence type="predicted"/>
<evidence type="ECO:0000259" key="1">
    <source>
        <dbReference type="PROSITE" id="PS52006"/>
    </source>
</evidence>
<organism evidence="2 3">
    <name type="scientific">Gomphillus americanus</name>
    <dbReference type="NCBI Taxonomy" id="1940652"/>
    <lineage>
        <taxon>Eukaryota</taxon>
        <taxon>Fungi</taxon>
        <taxon>Dikarya</taxon>
        <taxon>Ascomycota</taxon>
        <taxon>Pezizomycotina</taxon>
        <taxon>Lecanoromycetes</taxon>
        <taxon>OSLEUM clade</taxon>
        <taxon>Ostropomycetidae</taxon>
        <taxon>Ostropales</taxon>
        <taxon>Graphidaceae</taxon>
        <taxon>Gomphilloideae</taxon>
        <taxon>Gomphillus</taxon>
    </lineage>
</organism>
<dbReference type="Pfam" id="PF16483">
    <property type="entry name" value="Glyco_hydro_64"/>
    <property type="match status" value="1"/>
</dbReference>
<dbReference type="EMBL" id="CAJPDQ010000015">
    <property type="protein sequence ID" value="CAF9920068.1"/>
    <property type="molecule type" value="Genomic_DNA"/>
</dbReference>
<reference evidence="2" key="1">
    <citation type="submission" date="2021-03" db="EMBL/GenBank/DDBJ databases">
        <authorList>
            <person name="Tagirdzhanova G."/>
        </authorList>
    </citation>
    <scope>NUCLEOTIDE SEQUENCE</scope>
</reference>
<accession>A0A8H3FDK6</accession>
<dbReference type="InterPro" id="IPR042517">
    <property type="entry name" value="Glyco_hydro_64_N_2"/>
</dbReference>
<dbReference type="OrthoDB" id="10058186at2759"/>
<dbReference type="Proteomes" id="UP000664169">
    <property type="component" value="Unassembled WGS sequence"/>
</dbReference>
<dbReference type="InterPro" id="IPR037398">
    <property type="entry name" value="Glyco_hydro_64_fam"/>
</dbReference>
<name>A0A8H3FDK6_9LECA</name>
<dbReference type="InterPro" id="IPR037176">
    <property type="entry name" value="Osmotin/thaumatin-like_sf"/>
</dbReference>
<dbReference type="InterPro" id="IPR032477">
    <property type="entry name" value="Glyco_hydro_64"/>
</dbReference>
<keyword evidence="3" id="KW-1185">Reference proteome</keyword>
<dbReference type="PANTHER" id="PTHR38165">
    <property type="match status" value="1"/>
</dbReference>